<sequence length="130" mass="14146">MGGSSPRFRPGKGVSVEKLGGRVSSLSLVMLEKVFFDSKRRWNGNYFKDKGPSMDEGPYMGNNGDASGSVTSNVEDGLSAIATKFGSPWMLYSYTAAMCIDSRAMIELKVKVDLRDTIGVVVPKYSCEEV</sequence>
<protein>
    <submittedName>
        <fullName evidence="1">Uncharacterized protein</fullName>
    </submittedName>
</protein>
<reference evidence="1" key="1">
    <citation type="journal article" date="2019" name="Sci. Rep.">
        <title>Draft genome of Tanacetum cinerariifolium, the natural source of mosquito coil.</title>
        <authorList>
            <person name="Yamashiro T."/>
            <person name="Shiraishi A."/>
            <person name="Satake H."/>
            <person name="Nakayama K."/>
        </authorList>
    </citation>
    <scope>NUCLEOTIDE SEQUENCE</scope>
</reference>
<organism evidence="1">
    <name type="scientific">Tanacetum cinerariifolium</name>
    <name type="common">Dalmatian daisy</name>
    <name type="synonym">Chrysanthemum cinerariifolium</name>
    <dbReference type="NCBI Taxonomy" id="118510"/>
    <lineage>
        <taxon>Eukaryota</taxon>
        <taxon>Viridiplantae</taxon>
        <taxon>Streptophyta</taxon>
        <taxon>Embryophyta</taxon>
        <taxon>Tracheophyta</taxon>
        <taxon>Spermatophyta</taxon>
        <taxon>Magnoliopsida</taxon>
        <taxon>eudicotyledons</taxon>
        <taxon>Gunneridae</taxon>
        <taxon>Pentapetalae</taxon>
        <taxon>asterids</taxon>
        <taxon>campanulids</taxon>
        <taxon>Asterales</taxon>
        <taxon>Asteraceae</taxon>
        <taxon>Asteroideae</taxon>
        <taxon>Anthemideae</taxon>
        <taxon>Anthemidinae</taxon>
        <taxon>Tanacetum</taxon>
    </lineage>
</organism>
<evidence type="ECO:0000313" key="1">
    <source>
        <dbReference type="EMBL" id="GEU89877.1"/>
    </source>
</evidence>
<accession>A0A6L2NW71</accession>
<comment type="caution">
    <text evidence="1">The sequence shown here is derived from an EMBL/GenBank/DDBJ whole genome shotgun (WGS) entry which is preliminary data.</text>
</comment>
<gene>
    <name evidence="1" type="ORF">Tci_061855</name>
</gene>
<proteinExistence type="predicted"/>
<dbReference type="AlphaFoldDB" id="A0A6L2NW71"/>
<dbReference type="EMBL" id="BKCJ010010056">
    <property type="protein sequence ID" value="GEU89877.1"/>
    <property type="molecule type" value="Genomic_DNA"/>
</dbReference>
<name>A0A6L2NW71_TANCI</name>